<protein>
    <submittedName>
        <fullName evidence="1">Uncharacterized protein</fullName>
    </submittedName>
</protein>
<dbReference type="AlphaFoldDB" id="A0A6B8KD16"/>
<evidence type="ECO:0000313" key="2">
    <source>
        <dbReference type="Proteomes" id="UP000309061"/>
    </source>
</evidence>
<dbReference type="KEGG" id="mhey:H2LOC_007115"/>
<proteinExistence type="predicted"/>
<evidence type="ECO:0000313" key="1">
    <source>
        <dbReference type="EMBL" id="QGM45482.1"/>
    </source>
</evidence>
<name>A0A6B8KD16_9HYPH</name>
<dbReference type="Proteomes" id="UP000309061">
    <property type="component" value="Chromosome"/>
</dbReference>
<reference evidence="1 2" key="1">
    <citation type="submission" date="2019-11" db="EMBL/GenBank/DDBJ databases">
        <title>The genome sequence of Methylocystis heyeri.</title>
        <authorList>
            <person name="Oshkin I.Y."/>
            <person name="Miroshnikov K."/>
            <person name="Dedysh S.N."/>
        </authorList>
    </citation>
    <scope>NUCLEOTIDE SEQUENCE [LARGE SCALE GENOMIC DNA]</scope>
    <source>
        <strain evidence="1 2">H2</strain>
    </source>
</reference>
<dbReference type="EMBL" id="CP046052">
    <property type="protein sequence ID" value="QGM45482.1"/>
    <property type="molecule type" value="Genomic_DNA"/>
</dbReference>
<sequence length="75" mass="8780">MTDVRSDEFGKFFGLAFESVERLARVLFDKQEQMLPNGDVWEELEPQDRIFWISSATTVIEELERIAAEQSRQGR</sequence>
<keyword evidence="2" id="KW-1185">Reference proteome</keyword>
<organism evidence="1 2">
    <name type="scientific">Methylocystis heyeri</name>
    <dbReference type="NCBI Taxonomy" id="391905"/>
    <lineage>
        <taxon>Bacteria</taxon>
        <taxon>Pseudomonadati</taxon>
        <taxon>Pseudomonadota</taxon>
        <taxon>Alphaproteobacteria</taxon>
        <taxon>Hyphomicrobiales</taxon>
        <taxon>Methylocystaceae</taxon>
        <taxon>Methylocystis</taxon>
    </lineage>
</organism>
<dbReference type="RefSeq" id="WP_136495763.1">
    <property type="nucleotide sequence ID" value="NZ_CP046052.1"/>
</dbReference>
<accession>A0A6B8KD16</accession>
<gene>
    <name evidence="1" type="ORF">H2LOC_007115</name>
</gene>